<evidence type="ECO:0000256" key="6">
    <source>
        <dbReference type="ARBA" id="ARBA00022801"/>
    </source>
</evidence>
<feature type="transmembrane region" description="Helical" evidence="9">
    <location>
        <begin position="80"/>
        <end position="106"/>
    </location>
</feature>
<keyword evidence="5 9" id="KW-0064">Aspartyl protease</keyword>
<keyword evidence="6 9" id="KW-0378">Hydrolase</keyword>
<gene>
    <name evidence="9" type="primary">lspA</name>
    <name evidence="11" type="ORF">Q31a_60950</name>
</gene>
<dbReference type="UniPathway" id="UPA00665"/>
<evidence type="ECO:0000256" key="2">
    <source>
        <dbReference type="ARBA" id="ARBA00022475"/>
    </source>
</evidence>
<sequence length="207" mass="22602">MSSVPLGWKANVSDQSEHCKGSFAWARWITFAALSVAGTAVDLLTKSWVFEWRGLPGQRPPWWLLEPYIGIETAVNPGALFGLGAGFGSVFAVLSLVAASAILLWLSKFRAIDSWWLLIALGCVMGGIFGNLYDRLGMWGPPPSVPLWSSGVRDWILLQYSDQYVWPNFNIADSLLVCGAIMLAIHSFFMPPGPSPIRESPTSTGNV</sequence>
<proteinExistence type="inferred from homology"/>
<feature type="transmembrane region" description="Helical" evidence="9">
    <location>
        <begin position="115"/>
        <end position="133"/>
    </location>
</feature>
<feature type="active site" evidence="9">
    <location>
        <position position="154"/>
    </location>
</feature>
<evidence type="ECO:0000313" key="11">
    <source>
        <dbReference type="EMBL" id="QDV27702.1"/>
    </source>
</evidence>
<evidence type="ECO:0000256" key="4">
    <source>
        <dbReference type="ARBA" id="ARBA00022692"/>
    </source>
</evidence>
<evidence type="ECO:0000256" key="7">
    <source>
        <dbReference type="ARBA" id="ARBA00022989"/>
    </source>
</evidence>
<comment type="pathway">
    <text evidence="9">Protein modification; lipoprotein biosynthesis (signal peptide cleavage).</text>
</comment>
<accession>A0A518GGH5</accession>
<dbReference type="Proteomes" id="UP000318017">
    <property type="component" value="Chromosome"/>
</dbReference>
<dbReference type="PANTHER" id="PTHR33695">
    <property type="entry name" value="LIPOPROTEIN SIGNAL PEPTIDASE"/>
    <property type="match status" value="1"/>
</dbReference>
<dbReference type="PANTHER" id="PTHR33695:SF1">
    <property type="entry name" value="LIPOPROTEIN SIGNAL PEPTIDASE"/>
    <property type="match status" value="1"/>
</dbReference>
<protein>
    <recommendedName>
        <fullName evidence="9">Lipoprotein signal peptidase</fullName>
        <ecNumber evidence="9">3.4.23.36</ecNumber>
    </recommendedName>
    <alternativeName>
        <fullName evidence="9">Prolipoprotein signal peptidase</fullName>
    </alternativeName>
    <alternativeName>
        <fullName evidence="9">Signal peptidase II</fullName>
        <shortName evidence="9">SPase II</shortName>
    </alternativeName>
</protein>
<feature type="active site" evidence="9">
    <location>
        <position position="173"/>
    </location>
</feature>
<dbReference type="HAMAP" id="MF_00161">
    <property type="entry name" value="LspA"/>
    <property type="match status" value="1"/>
</dbReference>
<evidence type="ECO:0000256" key="3">
    <source>
        <dbReference type="ARBA" id="ARBA00022670"/>
    </source>
</evidence>
<evidence type="ECO:0000256" key="1">
    <source>
        <dbReference type="ARBA" id="ARBA00006139"/>
    </source>
</evidence>
<dbReference type="EC" id="3.4.23.36" evidence="9"/>
<dbReference type="GO" id="GO:0004190">
    <property type="term" value="F:aspartic-type endopeptidase activity"/>
    <property type="evidence" value="ECO:0007669"/>
    <property type="project" value="UniProtKB-UniRule"/>
</dbReference>
<keyword evidence="4 9" id="KW-0812">Transmembrane</keyword>
<keyword evidence="11" id="KW-0449">Lipoprotein</keyword>
<evidence type="ECO:0000256" key="5">
    <source>
        <dbReference type="ARBA" id="ARBA00022750"/>
    </source>
</evidence>
<organism evidence="11 12">
    <name type="scientific">Aureliella helgolandensis</name>
    <dbReference type="NCBI Taxonomy" id="2527968"/>
    <lineage>
        <taxon>Bacteria</taxon>
        <taxon>Pseudomonadati</taxon>
        <taxon>Planctomycetota</taxon>
        <taxon>Planctomycetia</taxon>
        <taxon>Pirellulales</taxon>
        <taxon>Pirellulaceae</taxon>
        <taxon>Aureliella</taxon>
    </lineage>
</organism>
<dbReference type="KEGG" id="ahel:Q31a_60950"/>
<comment type="subcellular location">
    <subcellularLocation>
        <location evidence="9">Cell membrane</location>
        <topology evidence="9">Multi-pass membrane protein</topology>
    </subcellularLocation>
</comment>
<dbReference type="Pfam" id="PF01252">
    <property type="entry name" value="Peptidase_A8"/>
    <property type="match status" value="1"/>
</dbReference>
<comment type="similarity">
    <text evidence="1 9 10">Belongs to the peptidase A8 family.</text>
</comment>
<evidence type="ECO:0000256" key="8">
    <source>
        <dbReference type="ARBA" id="ARBA00023136"/>
    </source>
</evidence>
<dbReference type="GO" id="GO:0006508">
    <property type="term" value="P:proteolysis"/>
    <property type="evidence" value="ECO:0007669"/>
    <property type="project" value="UniProtKB-KW"/>
</dbReference>
<feature type="transmembrane region" description="Helical" evidence="9">
    <location>
        <begin position="169"/>
        <end position="189"/>
    </location>
</feature>
<keyword evidence="3 9" id="KW-0645">Protease</keyword>
<keyword evidence="7 9" id="KW-1133">Transmembrane helix</keyword>
<comment type="function">
    <text evidence="9">This protein specifically catalyzes the removal of signal peptides from prolipoproteins.</text>
</comment>
<keyword evidence="2 9" id="KW-1003">Cell membrane</keyword>
<dbReference type="AlphaFoldDB" id="A0A518GGH5"/>
<evidence type="ECO:0000313" key="12">
    <source>
        <dbReference type="Proteomes" id="UP000318017"/>
    </source>
</evidence>
<dbReference type="InterPro" id="IPR001872">
    <property type="entry name" value="Peptidase_A8"/>
</dbReference>
<comment type="caution">
    <text evidence="9">Lacks conserved residue(s) required for the propagation of feature annotation.</text>
</comment>
<dbReference type="PRINTS" id="PR00781">
    <property type="entry name" value="LIPOSIGPTASE"/>
</dbReference>
<keyword evidence="12" id="KW-1185">Reference proteome</keyword>
<evidence type="ECO:0000256" key="10">
    <source>
        <dbReference type="RuleBase" id="RU004181"/>
    </source>
</evidence>
<reference evidence="11 12" key="1">
    <citation type="submission" date="2019-02" db="EMBL/GenBank/DDBJ databases">
        <title>Deep-cultivation of Planctomycetes and their phenomic and genomic characterization uncovers novel biology.</title>
        <authorList>
            <person name="Wiegand S."/>
            <person name="Jogler M."/>
            <person name="Boedeker C."/>
            <person name="Pinto D."/>
            <person name="Vollmers J."/>
            <person name="Rivas-Marin E."/>
            <person name="Kohn T."/>
            <person name="Peeters S.H."/>
            <person name="Heuer A."/>
            <person name="Rast P."/>
            <person name="Oberbeckmann S."/>
            <person name="Bunk B."/>
            <person name="Jeske O."/>
            <person name="Meyerdierks A."/>
            <person name="Storesund J.E."/>
            <person name="Kallscheuer N."/>
            <person name="Luecker S."/>
            <person name="Lage O.M."/>
            <person name="Pohl T."/>
            <person name="Merkel B.J."/>
            <person name="Hornburger P."/>
            <person name="Mueller R.-W."/>
            <person name="Bruemmer F."/>
            <person name="Labrenz M."/>
            <person name="Spormann A.M."/>
            <person name="Op den Camp H."/>
            <person name="Overmann J."/>
            <person name="Amann R."/>
            <person name="Jetten M.S.M."/>
            <person name="Mascher T."/>
            <person name="Medema M.H."/>
            <person name="Devos D.P."/>
            <person name="Kaster A.-K."/>
            <person name="Ovreas L."/>
            <person name="Rohde M."/>
            <person name="Galperin M.Y."/>
            <person name="Jogler C."/>
        </authorList>
    </citation>
    <scope>NUCLEOTIDE SEQUENCE [LARGE SCALE GENOMIC DNA]</scope>
    <source>
        <strain evidence="11 12">Q31a</strain>
    </source>
</reference>
<comment type="catalytic activity">
    <reaction evidence="9">
        <text>Release of signal peptides from bacterial membrane prolipoproteins. Hydrolyzes -Xaa-Yaa-Zaa-|-(S,diacylglyceryl)Cys-, in which Xaa is hydrophobic (preferably Leu), and Yaa (Ala or Ser) and Zaa (Gly or Ala) have small, neutral side chains.</text>
        <dbReference type="EC" id="3.4.23.36"/>
    </reaction>
</comment>
<dbReference type="GO" id="GO:0005886">
    <property type="term" value="C:plasma membrane"/>
    <property type="evidence" value="ECO:0007669"/>
    <property type="project" value="UniProtKB-SubCell"/>
</dbReference>
<evidence type="ECO:0000256" key="9">
    <source>
        <dbReference type="HAMAP-Rule" id="MF_00161"/>
    </source>
</evidence>
<name>A0A518GGH5_9BACT</name>
<dbReference type="EMBL" id="CP036298">
    <property type="protein sequence ID" value="QDV27702.1"/>
    <property type="molecule type" value="Genomic_DNA"/>
</dbReference>
<keyword evidence="8 9" id="KW-0472">Membrane</keyword>